<dbReference type="InterPro" id="IPR024983">
    <property type="entry name" value="CHAT_dom"/>
</dbReference>
<evidence type="ECO:0000256" key="1">
    <source>
        <dbReference type="SAM" id="Coils"/>
    </source>
</evidence>
<dbReference type="PANTHER" id="PTHR10098:SF108">
    <property type="entry name" value="TETRATRICOPEPTIDE REPEAT PROTEIN 28"/>
    <property type="match status" value="1"/>
</dbReference>
<keyword evidence="1" id="KW-0175">Coiled coil</keyword>
<dbReference type="EMBL" id="JACJQH010000008">
    <property type="protein sequence ID" value="MBD2195285.1"/>
    <property type="molecule type" value="Genomic_DNA"/>
</dbReference>
<dbReference type="InterPro" id="IPR011990">
    <property type="entry name" value="TPR-like_helical_dom_sf"/>
</dbReference>
<dbReference type="SUPFAM" id="SSF48452">
    <property type="entry name" value="TPR-like"/>
    <property type="match status" value="2"/>
</dbReference>
<feature type="coiled-coil region" evidence="1">
    <location>
        <begin position="848"/>
        <end position="875"/>
    </location>
</feature>
<dbReference type="SMART" id="SM00028">
    <property type="entry name" value="TPR"/>
    <property type="match status" value="3"/>
</dbReference>
<feature type="domain" description="CHAT" evidence="2">
    <location>
        <begin position="599"/>
        <end position="921"/>
    </location>
</feature>
<sequence>MKEEPIDFLLTLLLKTSHSYGDKNTVYPLLQDNLDKLDLNLAVLLRHWAKNYFARESLYNAQTLAAAEAIGNFGTIIGQFPHGNIAYNLDIAIACYEVIEVIFTRDKFPQFWATSKLNLGNSYGYRIYGDPVENLEKALLAYQDALQFYSYEKFPVEWAETQTNWVIFYLKKIKLTKNIIEFDEDLNRIVKICNQILEIFNKNQLIEKWCIVKNTLASAYCDIPNDNRSKNWELAIDIYNEVLGVINQKSFPEQWANTQMNLGMAYNKRVQGDTQENLQLAVQACQNSLKFYTRENYPFAYAILQNNLGNAYREQGLIASAIANYRLALEVHTPEIYPAEAFRTARNIGNTAFKSGIWKEAIYGYSIAIQAVEISRNRLKSDYRRQEIIEEAIGVYQKMVQASINAGEIEKAFEYAERSRSKRLVDLMASNDLYQSGEIPPEVKELLQQYEELQQQIDQQRDRLKSNDNRSQTRAAFQAYNEAIASLETEKQQVWEQIRRLDPVLAGEIQVNPLSLSKIQNLIDNPNTAILSFYTTDNDTHIFVLRQNQITLHTCTQQGLKTLQQWIFDNWLLVYVNDNPTWGSQIDWFLGELSQRLQLAELISQHLEGIEELILVPHLLLHQIPFAALPIANNQYLGDKFLIRYTPSCQILEFCQQRDKIESGDLSYGTVEDATDDLPCASFEGEQLAKLYNIPHSQRLRGSNQATKAKYRQLAEQVKVLHCCHHAESCLDNPLESHLKLGDGNITLGQLMTPGWRLPNLSDVFLSCCETNLGIPSLTDDILTLSTGFLCAGARSVVSTLWAVNDLATAVFSVFYYQNRQHSKSRPEALRQAQLQLRQMKKEEFLQRTDIKKLYNHAKTEFEEAKNKRSQYQRGSVERLKWDSKFLNYGKLKNQLEAVENLIEQFPFSHPRYWSAFICQGLR</sequence>
<dbReference type="Proteomes" id="UP000658514">
    <property type="component" value="Unassembled WGS sequence"/>
</dbReference>
<keyword evidence="4" id="KW-1185">Reference proteome</keyword>
<dbReference type="PANTHER" id="PTHR10098">
    <property type="entry name" value="RAPSYN-RELATED"/>
    <property type="match status" value="1"/>
</dbReference>
<comment type="caution">
    <text evidence="3">The sequence shown here is derived from an EMBL/GenBank/DDBJ whole genome shotgun (WGS) entry which is preliminary data.</text>
</comment>
<protein>
    <submittedName>
        <fullName evidence="3">CHAT domain-containing protein</fullName>
    </submittedName>
</protein>
<organism evidence="3 4">
    <name type="scientific">Calothrix parietina FACHB-288</name>
    <dbReference type="NCBI Taxonomy" id="2692896"/>
    <lineage>
        <taxon>Bacteria</taxon>
        <taxon>Bacillati</taxon>
        <taxon>Cyanobacteriota</taxon>
        <taxon>Cyanophyceae</taxon>
        <taxon>Nostocales</taxon>
        <taxon>Calotrichaceae</taxon>
        <taxon>Calothrix</taxon>
    </lineage>
</organism>
<dbReference type="Pfam" id="PF12770">
    <property type="entry name" value="CHAT"/>
    <property type="match status" value="1"/>
</dbReference>
<evidence type="ECO:0000259" key="2">
    <source>
        <dbReference type="Pfam" id="PF12770"/>
    </source>
</evidence>
<proteinExistence type="predicted"/>
<dbReference type="Gene3D" id="1.25.40.10">
    <property type="entry name" value="Tetratricopeptide repeat domain"/>
    <property type="match status" value="2"/>
</dbReference>
<gene>
    <name evidence="3" type="ORF">H6G24_07205</name>
</gene>
<dbReference type="InterPro" id="IPR019734">
    <property type="entry name" value="TPR_rpt"/>
</dbReference>
<name>A0ABR8A762_9CYAN</name>
<evidence type="ECO:0000313" key="4">
    <source>
        <dbReference type="Proteomes" id="UP000658514"/>
    </source>
</evidence>
<reference evidence="3 4" key="1">
    <citation type="journal article" date="2020" name="ISME J.">
        <title>Comparative genomics reveals insights into cyanobacterial evolution and habitat adaptation.</title>
        <authorList>
            <person name="Chen M.Y."/>
            <person name="Teng W.K."/>
            <person name="Zhao L."/>
            <person name="Hu C.X."/>
            <person name="Zhou Y.K."/>
            <person name="Han B.P."/>
            <person name="Song L.R."/>
            <person name="Shu W.S."/>
        </authorList>
    </citation>
    <scope>NUCLEOTIDE SEQUENCE [LARGE SCALE GENOMIC DNA]</scope>
    <source>
        <strain evidence="3 4">FACHB-288</strain>
    </source>
</reference>
<evidence type="ECO:0000313" key="3">
    <source>
        <dbReference type="EMBL" id="MBD2195285.1"/>
    </source>
</evidence>
<feature type="coiled-coil region" evidence="1">
    <location>
        <begin position="443"/>
        <end position="470"/>
    </location>
</feature>
<dbReference type="RefSeq" id="WP_190539073.1">
    <property type="nucleotide sequence ID" value="NZ_CAWPNO010000117.1"/>
</dbReference>
<accession>A0ABR8A762</accession>